<keyword evidence="6" id="KW-0822">Tryptophan biosynthesis</keyword>
<protein>
    <recommendedName>
        <fullName evidence="4">N-(5'-phosphoribosyl)anthranilate isomerase</fullName>
        <ecNumber evidence="3">5.3.1.24</ecNumber>
    </recommendedName>
</protein>
<dbReference type="HAMAP" id="MF_00135">
    <property type="entry name" value="PRAI"/>
    <property type="match status" value="1"/>
</dbReference>
<organism evidence="11 12">
    <name type="scientific">Mycoemilia scoparia</name>
    <dbReference type="NCBI Taxonomy" id="417184"/>
    <lineage>
        <taxon>Eukaryota</taxon>
        <taxon>Fungi</taxon>
        <taxon>Fungi incertae sedis</taxon>
        <taxon>Zoopagomycota</taxon>
        <taxon>Kickxellomycotina</taxon>
        <taxon>Kickxellomycetes</taxon>
        <taxon>Kickxellales</taxon>
        <taxon>Kickxellaceae</taxon>
        <taxon>Mycoemilia</taxon>
    </lineage>
</organism>
<comment type="caution">
    <text evidence="11">The sequence shown here is derived from an EMBL/GenBank/DDBJ whole genome shotgun (WGS) entry which is preliminary data.</text>
</comment>
<dbReference type="CDD" id="cd00405">
    <property type="entry name" value="PRAI"/>
    <property type="match status" value="1"/>
</dbReference>
<evidence type="ECO:0000256" key="9">
    <source>
        <dbReference type="SAM" id="MobiDB-lite"/>
    </source>
</evidence>
<dbReference type="InterPro" id="IPR001240">
    <property type="entry name" value="PRAI_dom"/>
</dbReference>
<dbReference type="GO" id="GO:0004640">
    <property type="term" value="F:phosphoribosylanthranilate isomerase activity"/>
    <property type="evidence" value="ECO:0007669"/>
    <property type="project" value="UniProtKB-EC"/>
</dbReference>
<keyword evidence="5" id="KW-0028">Amino-acid biosynthesis</keyword>
<dbReference type="AlphaFoldDB" id="A0A9W8DR35"/>
<evidence type="ECO:0000256" key="2">
    <source>
        <dbReference type="ARBA" id="ARBA00007571"/>
    </source>
</evidence>
<dbReference type="EMBL" id="JANBPU010000161">
    <property type="protein sequence ID" value="KAJ1915145.1"/>
    <property type="molecule type" value="Genomic_DNA"/>
</dbReference>
<evidence type="ECO:0000256" key="7">
    <source>
        <dbReference type="ARBA" id="ARBA00023141"/>
    </source>
</evidence>
<feature type="region of interest" description="Disordered" evidence="9">
    <location>
        <begin position="139"/>
        <end position="158"/>
    </location>
</feature>
<keyword evidence="7" id="KW-0057">Aromatic amino acid biosynthesis</keyword>
<dbReference type="Gene3D" id="3.20.20.70">
    <property type="entry name" value="Aldolase class I"/>
    <property type="match status" value="1"/>
</dbReference>
<evidence type="ECO:0000259" key="10">
    <source>
        <dbReference type="Pfam" id="PF00697"/>
    </source>
</evidence>
<accession>A0A9W8DR35</accession>
<dbReference type="InterPro" id="IPR013785">
    <property type="entry name" value="Aldolase_TIM"/>
</dbReference>
<evidence type="ECO:0000313" key="11">
    <source>
        <dbReference type="EMBL" id="KAJ1915145.1"/>
    </source>
</evidence>
<dbReference type="InterPro" id="IPR044643">
    <property type="entry name" value="TrpF_fam"/>
</dbReference>
<dbReference type="OrthoDB" id="524799at2759"/>
<name>A0A9W8DR35_9FUNG</name>
<dbReference type="SUPFAM" id="SSF51366">
    <property type="entry name" value="Ribulose-phoshate binding barrel"/>
    <property type="match status" value="2"/>
</dbReference>
<reference evidence="11" key="1">
    <citation type="submission" date="2022-07" db="EMBL/GenBank/DDBJ databases">
        <title>Phylogenomic reconstructions and comparative analyses of Kickxellomycotina fungi.</title>
        <authorList>
            <person name="Reynolds N.K."/>
            <person name="Stajich J.E."/>
            <person name="Barry K."/>
            <person name="Grigoriev I.V."/>
            <person name="Crous P."/>
            <person name="Smith M.E."/>
        </authorList>
    </citation>
    <scope>NUCLEOTIDE SEQUENCE</scope>
    <source>
        <strain evidence="11">NBRC 100468</strain>
    </source>
</reference>
<sequence length="340" mass="37294">MTSNTLVKICGIQSPEDAILASRSGADLIGMIFAPSSRQITIKSGQQIAQAINNLTPITSNAFDVSTDSKCPKAAPAKLRKLSLEEIADLSKIPQKTKEGDVDAAAGAASSTRESTNQSELELAWFIEHKRMLENAITNSSHKSEESQRITTTTQQQQPFNNRRPLLVGVFQNQPIEVVIETSRQVPLDIVQLHGDETPEYIDKITEWPVIKVFHIDKDAKQVNIHDQIKSLIEPFHHAFILLDTKVKGAAHQGGKGVSFDWNIAREIVQHSGGIPIIMAGGLTPENVQEAIKIGTPWGVDVSSGVETQQSVKLSYGELKKTKDPQKLCEFIYNAKNANS</sequence>
<keyword evidence="8" id="KW-0413">Isomerase</keyword>
<dbReference type="Pfam" id="PF00697">
    <property type="entry name" value="PRAI"/>
    <property type="match status" value="1"/>
</dbReference>
<gene>
    <name evidence="11" type="primary">TRP3_2</name>
    <name evidence="11" type="ORF">H4219_004478</name>
</gene>
<dbReference type="GO" id="GO:0000162">
    <property type="term" value="P:L-tryptophan biosynthetic process"/>
    <property type="evidence" value="ECO:0007669"/>
    <property type="project" value="UniProtKB-KW"/>
</dbReference>
<evidence type="ECO:0000256" key="8">
    <source>
        <dbReference type="ARBA" id="ARBA00023235"/>
    </source>
</evidence>
<evidence type="ECO:0000256" key="1">
    <source>
        <dbReference type="ARBA" id="ARBA00004664"/>
    </source>
</evidence>
<comment type="pathway">
    <text evidence="1">Amino-acid biosynthesis; L-tryptophan biosynthesis; L-tryptophan from chorismate: step 3/5.</text>
</comment>
<dbReference type="InterPro" id="IPR011060">
    <property type="entry name" value="RibuloseP-bd_barrel"/>
</dbReference>
<dbReference type="PANTHER" id="PTHR42894">
    <property type="entry name" value="N-(5'-PHOSPHORIBOSYL)ANTHRANILATE ISOMERASE"/>
    <property type="match status" value="1"/>
</dbReference>
<comment type="similarity">
    <text evidence="2">Belongs to the TrpF family.</text>
</comment>
<evidence type="ECO:0000256" key="3">
    <source>
        <dbReference type="ARBA" id="ARBA00012572"/>
    </source>
</evidence>
<dbReference type="Proteomes" id="UP001150538">
    <property type="component" value="Unassembled WGS sequence"/>
</dbReference>
<evidence type="ECO:0000256" key="5">
    <source>
        <dbReference type="ARBA" id="ARBA00022605"/>
    </source>
</evidence>
<feature type="region of interest" description="Disordered" evidence="9">
    <location>
        <begin position="95"/>
        <end position="116"/>
    </location>
</feature>
<proteinExistence type="inferred from homology"/>
<feature type="domain" description="N-(5'phosphoribosyl) anthranilate isomerase (PRAI)" evidence="10">
    <location>
        <begin position="134"/>
        <end position="309"/>
    </location>
</feature>
<dbReference type="EC" id="5.3.1.24" evidence="3"/>
<evidence type="ECO:0000313" key="12">
    <source>
        <dbReference type="Proteomes" id="UP001150538"/>
    </source>
</evidence>
<evidence type="ECO:0000256" key="6">
    <source>
        <dbReference type="ARBA" id="ARBA00022822"/>
    </source>
</evidence>
<evidence type="ECO:0000256" key="4">
    <source>
        <dbReference type="ARBA" id="ARBA00022272"/>
    </source>
</evidence>
<dbReference type="PANTHER" id="PTHR42894:SF1">
    <property type="entry name" value="N-(5'-PHOSPHORIBOSYL)ANTHRANILATE ISOMERASE"/>
    <property type="match status" value="1"/>
</dbReference>
<keyword evidence="12" id="KW-1185">Reference proteome</keyword>